<sequence>MEQDISEKQAAVLSYAPRVYTYAELVDNETFLSVTKRLTELSEKSDRLTDEELAEFNGMHPAWFKHMFDPI</sequence>
<reference evidence="1 2" key="1">
    <citation type="journal article" date="2016" name="Nat. Commun.">
        <title>Thousands of microbial genomes shed light on interconnected biogeochemical processes in an aquifer system.</title>
        <authorList>
            <person name="Anantharaman K."/>
            <person name="Brown C.T."/>
            <person name="Hug L.A."/>
            <person name="Sharon I."/>
            <person name="Castelle C.J."/>
            <person name="Probst A.J."/>
            <person name="Thomas B.C."/>
            <person name="Singh A."/>
            <person name="Wilkins M.J."/>
            <person name="Karaoz U."/>
            <person name="Brodie E.L."/>
            <person name="Williams K.H."/>
            <person name="Hubbard S.S."/>
            <person name="Banfield J.F."/>
        </authorList>
    </citation>
    <scope>NUCLEOTIDE SEQUENCE [LARGE SCALE GENOMIC DNA]</scope>
</reference>
<evidence type="ECO:0000313" key="1">
    <source>
        <dbReference type="EMBL" id="OGE39329.1"/>
    </source>
</evidence>
<dbReference type="EMBL" id="MFDE01000002">
    <property type="protein sequence ID" value="OGE39329.1"/>
    <property type="molecule type" value="Genomic_DNA"/>
</dbReference>
<protein>
    <submittedName>
        <fullName evidence="1">Uncharacterized protein</fullName>
    </submittedName>
</protein>
<proteinExistence type="predicted"/>
<accession>A0A1F5KEP4</accession>
<gene>
    <name evidence="1" type="ORF">A3F00_02620</name>
</gene>
<organism evidence="1 2">
    <name type="scientific">Candidatus Daviesbacteria bacterium RIFCSPHIGHO2_12_FULL_37_11</name>
    <dbReference type="NCBI Taxonomy" id="1797777"/>
    <lineage>
        <taxon>Bacteria</taxon>
        <taxon>Candidatus Daviesiibacteriota</taxon>
    </lineage>
</organism>
<dbReference type="Proteomes" id="UP000176527">
    <property type="component" value="Unassembled WGS sequence"/>
</dbReference>
<comment type="caution">
    <text evidence="1">The sequence shown here is derived from an EMBL/GenBank/DDBJ whole genome shotgun (WGS) entry which is preliminary data.</text>
</comment>
<name>A0A1F5KEP4_9BACT</name>
<evidence type="ECO:0000313" key="2">
    <source>
        <dbReference type="Proteomes" id="UP000176527"/>
    </source>
</evidence>
<dbReference type="AlphaFoldDB" id="A0A1F5KEP4"/>